<dbReference type="Proteomes" id="UP001595699">
    <property type="component" value="Unassembled WGS sequence"/>
</dbReference>
<dbReference type="RefSeq" id="WP_205116005.1">
    <property type="nucleotide sequence ID" value="NZ_JAFBCM010000001.1"/>
</dbReference>
<keyword evidence="5" id="KW-1185">Reference proteome</keyword>
<feature type="domain" description="ARB-07466-like C-terminal" evidence="3">
    <location>
        <begin position="259"/>
        <end position="359"/>
    </location>
</feature>
<dbReference type="Gene3D" id="2.70.70.10">
    <property type="entry name" value="Glucose Permease (Domain IIA)"/>
    <property type="match status" value="1"/>
</dbReference>
<dbReference type="CDD" id="cd12797">
    <property type="entry name" value="M23_peptidase"/>
    <property type="match status" value="1"/>
</dbReference>
<organism evidence="4 5">
    <name type="scientific">Tenggerimyces flavus</name>
    <dbReference type="NCBI Taxonomy" id="1708749"/>
    <lineage>
        <taxon>Bacteria</taxon>
        <taxon>Bacillati</taxon>
        <taxon>Actinomycetota</taxon>
        <taxon>Actinomycetes</taxon>
        <taxon>Propionibacteriales</taxon>
        <taxon>Nocardioidaceae</taxon>
        <taxon>Tenggerimyces</taxon>
    </lineage>
</organism>
<proteinExistence type="predicted"/>
<keyword evidence="1" id="KW-1133">Transmembrane helix</keyword>
<dbReference type="InterPro" id="IPR058593">
    <property type="entry name" value="ARB_07466-like_C"/>
</dbReference>
<sequence>MAAPVVGVAIKTLGKRFLKGFAKQQVRRRIQGSGGGSKRTWLIVLVAAVTAFLPIALVVGIGATTMALFAPFGGGEDDQALASDCFGQPQQVLQAANGPSAVGMSSLDEDQKKNAQTIIATGKELKVPAYGWVVAIATALQESVLRNIGYGDRDSVGLFQQRAPWGTFDERMDPIISSTKFYTGSGHGHRGLLDVPGWQSMSVTDAAQEVQVSGFPYAYADDEPLARRLVELYGDGAQLPGDCGLPPALQCPETDLAAENGLTQDALIVIRCFHKSFPEVETYYGVGERQRPDGDHINGRAVDAMIPDYKSAAGNALGWRMANFAKANASRMGVEYVIFDAQIWSVNRNDQGWRPYESNIPGCTTDNCMHLNHVHVSVFGNAAVLPDTGEWVLPVPPDSYRLTARFGACGDRWSNCHTGLDFAAPGGTPARAAAAGTVIYAQASGGAYGNMVKIQHANGVETRYCHLRSISPGALGASVIAGQMIGEVGTTGNSTGNHLHFETRVDGVAQDPEIFLRFHGVQP</sequence>
<dbReference type="PANTHER" id="PTHR21666:SF270">
    <property type="entry name" value="MUREIN HYDROLASE ACTIVATOR ENVC"/>
    <property type="match status" value="1"/>
</dbReference>
<dbReference type="EC" id="3.4.24.-" evidence="4"/>
<evidence type="ECO:0000313" key="5">
    <source>
        <dbReference type="Proteomes" id="UP001595699"/>
    </source>
</evidence>
<evidence type="ECO:0000259" key="2">
    <source>
        <dbReference type="Pfam" id="PF01551"/>
    </source>
</evidence>
<evidence type="ECO:0000313" key="4">
    <source>
        <dbReference type="EMBL" id="MFC3766874.1"/>
    </source>
</evidence>
<dbReference type="SUPFAM" id="SSF51261">
    <property type="entry name" value="Duplicated hybrid motif"/>
    <property type="match status" value="1"/>
</dbReference>
<gene>
    <name evidence="4" type="ORF">ACFOUW_39025</name>
</gene>
<dbReference type="PANTHER" id="PTHR21666">
    <property type="entry name" value="PEPTIDASE-RELATED"/>
    <property type="match status" value="1"/>
</dbReference>
<reference evidence="5" key="1">
    <citation type="journal article" date="2019" name="Int. J. Syst. Evol. Microbiol.">
        <title>The Global Catalogue of Microorganisms (GCM) 10K type strain sequencing project: providing services to taxonomists for standard genome sequencing and annotation.</title>
        <authorList>
            <consortium name="The Broad Institute Genomics Platform"/>
            <consortium name="The Broad Institute Genome Sequencing Center for Infectious Disease"/>
            <person name="Wu L."/>
            <person name="Ma J."/>
        </authorList>
    </citation>
    <scope>NUCLEOTIDE SEQUENCE [LARGE SCALE GENOMIC DNA]</scope>
    <source>
        <strain evidence="5">CGMCC 4.7241</strain>
    </source>
</reference>
<accession>A0ABV7YRP4</accession>
<evidence type="ECO:0000259" key="3">
    <source>
        <dbReference type="Pfam" id="PF26571"/>
    </source>
</evidence>
<dbReference type="GO" id="GO:0016787">
    <property type="term" value="F:hydrolase activity"/>
    <property type="evidence" value="ECO:0007669"/>
    <property type="project" value="UniProtKB-KW"/>
</dbReference>
<keyword evidence="1" id="KW-0812">Transmembrane</keyword>
<dbReference type="InterPro" id="IPR011055">
    <property type="entry name" value="Dup_hybrid_motif"/>
</dbReference>
<comment type="caution">
    <text evidence="4">The sequence shown here is derived from an EMBL/GenBank/DDBJ whole genome shotgun (WGS) entry which is preliminary data.</text>
</comment>
<dbReference type="EMBL" id="JBHRZH010000062">
    <property type="protein sequence ID" value="MFC3766874.1"/>
    <property type="molecule type" value="Genomic_DNA"/>
</dbReference>
<dbReference type="InterPro" id="IPR016047">
    <property type="entry name" value="M23ase_b-sheet_dom"/>
</dbReference>
<evidence type="ECO:0000256" key="1">
    <source>
        <dbReference type="SAM" id="Phobius"/>
    </source>
</evidence>
<name>A0ABV7YRP4_9ACTN</name>
<feature type="domain" description="M23ase beta-sheet core" evidence="2">
    <location>
        <begin position="417"/>
        <end position="512"/>
    </location>
</feature>
<protein>
    <submittedName>
        <fullName evidence="4">M23 family metallopeptidase</fullName>
        <ecNumber evidence="4">3.4.24.-</ecNumber>
    </submittedName>
</protein>
<keyword evidence="1" id="KW-0472">Membrane</keyword>
<feature type="transmembrane region" description="Helical" evidence="1">
    <location>
        <begin position="41"/>
        <end position="69"/>
    </location>
</feature>
<dbReference type="Pfam" id="PF26571">
    <property type="entry name" value="VldE"/>
    <property type="match status" value="1"/>
</dbReference>
<dbReference type="Pfam" id="PF01551">
    <property type="entry name" value="Peptidase_M23"/>
    <property type="match status" value="1"/>
</dbReference>
<keyword evidence="4" id="KW-0378">Hydrolase</keyword>
<dbReference type="InterPro" id="IPR050570">
    <property type="entry name" value="Cell_wall_metabolism_enzyme"/>
</dbReference>